<sequence>MATITDVARVAGVSISTVSAALSGKRHVALDTRQRIEAVARSLGYHPNAGARMLAGTRAQMIALSAPLHADTSTPAHMRFVLGVTTAARTAGYDTLLLVQDEAAEGLERVSASALADGLVVMDVDAADRRADLVRRQGRRAVFIGMPDDTDGLTCVDLDFAQAAELCLDRLVAAGHRCIGLVGQPQVTYERGVNYARRFRDAFVAHAAALGVLCEVVTPEPGRAGAEAALRRLQLLLPDLTAVVLNASERTTRAFVRACGAAGVRVPEDLSIVSAGASFDTSEDEVPLDTVPLPADTLGARAVALLVAQIEGEAGPGVELLAPQYVARGSVAARTPAAGAAQD</sequence>
<dbReference type="PANTHER" id="PTHR30146:SF153">
    <property type="entry name" value="LACTOSE OPERON REPRESSOR"/>
    <property type="match status" value="1"/>
</dbReference>
<dbReference type="SMART" id="SM00354">
    <property type="entry name" value="HTH_LACI"/>
    <property type="match status" value="1"/>
</dbReference>
<dbReference type="SUPFAM" id="SSF47413">
    <property type="entry name" value="lambda repressor-like DNA-binding domains"/>
    <property type="match status" value="1"/>
</dbReference>
<dbReference type="InterPro" id="IPR010982">
    <property type="entry name" value="Lambda_DNA-bd_dom_sf"/>
</dbReference>
<dbReference type="CDD" id="cd01392">
    <property type="entry name" value="HTH_LacI"/>
    <property type="match status" value="1"/>
</dbReference>
<evidence type="ECO:0000256" key="3">
    <source>
        <dbReference type="ARBA" id="ARBA00023163"/>
    </source>
</evidence>
<name>A0A402DR38_9CELL</name>
<accession>A0A402DR38</accession>
<dbReference type="InterPro" id="IPR046335">
    <property type="entry name" value="LacI/GalR-like_sensor"/>
</dbReference>
<protein>
    <submittedName>
        <fullName evidence="5">LacI family transcriptional regulator</fullName>
    </submittedName>
</protein>
<dbReference type="Proteomes" id="UP000289954">
    <property type="component" value="Unassembled WGS sequence"/>
</dbReference>
<evidence type="ECO:0000313" key="5">
    <source>
        <dbReference type="EMBL" id="GCE76556.1"/>
    </source>
</evidence>
<dbReference type="GO" id="GO:0000976">
    <property type="term" value="F:transcription cis-regulatory region binding"/>
    <property type="evidence" value="ECO:0007669"/>
    <property type="project" value="TreeGrafter"/>
</dbReference>
<feature type="domain" description="HTH lacI-type" evidence="4">
    <location>
        <begin position="2"/>
        <end position="56"/>
    </location>
</feature>
<dbReference type="PROSITE" id="PS50932">
    <property type="entry name" value="HTH_LACI_2"/>
    <property type="match status" value="1"/>
</dbReference>
<dbReference type="InterPro" id="IPR028082">
    <property type="entry name" value="Peripla_BP_I"/>
</dbReference>
<keyword evidence="2" id="KW-0238">DNA-binding</keyword>
<dbReference type="OrthoDB" id="252678at2"/>
<comment type="caution">
    <text evidence="5">The sequence shown here is derived from an EMBL/GenBank/DDBJ whole genome shotgun (WGS) entry which is preliminary data.</text>
</comment>
<proteinExistence type="predicted"/>
<dbReference type="PROSITE" id="PS00356">
    <property type="entry name" value="HTH_LACI_1"/>
    <property type="match status" value="1"/>
</dbReference>
<dbReference type="EMBL" id="BIMR01000107">
    <property type="protein sequence ID" value="GCE76556.1"/>
    <property type="molecule type" value="Genomic_DNA"/>
</dbReference>
<dbReference type="Pfam" id="PF13377">
    <property type="entry name" value="Peripla_BP_3"/>
    <property type="match status" value="1"/>
</dbReference>
<evidence type="ECO:0000259" key="4">
    <source>
        <dbReference type="PROSITE" id="PS50932"/>
    </source>
</evidence>
<evidence type="ECO:0000256" key="1">
    <source>
        <dbReference type="ARBA" id="ARBA00023015"/>
    </source>
</evidence>
<dbReference type="Pfam" id="PF00356">
    <property type="entry name" value="LacI"/>
    <property type="match status" value="1"/>
</dbReference>
<keyword evidence="1" id="KW-0805">Transcription regulation</keyword>
<dbReference type="Gene3D" id="3.40.50.2300">
    <property type="match status" value="2"/>
</dbReference>
<dbReference type="GO" id="GO:0003700">
    <property type="term" value="F:DNA-binding transcription factor activity"/>
    <property type="evidence" value="ECO:0007669"/>
    <property type="project" value="TreeGrafter"/>
</dbReference>
<keyword evidence="6" id="KW-1185">Reference proteome</keyword>
<dbReference type="RefSeq" id="WP_130781152.1">
    <property type="nucleotide sequence ID" value="NZ_BIMR01000107.1"/>
</dbReference>
<dbReference type="SUPFAM" id="SSF53822">
    <property type="entry name" value="Periplasmic binding protein-like I"/>
    <property type="match status" value="1"/>
</dbReference>
<evidence type="ECO:0000256" key="2">
    <source>
        <dbReference type="ARBA" id="ARBA00023125"/>
    </source>
</evidence>
<dbReference type="PANTHER" id="PTHR30146">
    <property type="entry name" value="LACI-RELATED TRANSCRIPTIONAL REPRESSOR"/>
    <property type="match status" value="1"/>
</dbReference>
<organism evidence="5 6">
    <name type="scientific">Cellulomonas biazotea</name>
    <dbReference type="NCBI Taxonomy" id="1709"/>
    <lineage>
        <taxon>Bacteria</taxon>
        <taxon>Bacillati</taxon>
        <taxon>Actinomycetota</taxon>
        <taxon>Actinomycetes</taxon>
        <taxon>Micrococcales</taxon>
        <taxon>Cellulomonadaceae</taxon>
        <taxon>Cellulomonas</taxon>
    </lineage>
</organism>
<reference evidence="5 6" key="1">
    <citation type="submission" date="2019-01" db="EMBL/GenBank/DDBJ databases">
        <title>Draft genome sequence of Cellulomonas takizawaensis strain TKZ-21.</title>
        <authorList>
            <person name="Yamamura H."/>
            <person name="Hayashi T."/>
            <person name="Hamada M."/>
            <person name="Serisawa Y."/>
            <person name="Matsuyama K."/>
            <person name="Nakagawa Y."/>
            <person name="Otoguro M."/>
            <person name="Yanagida F."/>
            <person name="Hayakawa M."/>
        </authorList>
    </citation>
    <scope>NUCLEOTIDE SEQUENCE [LARGE SCALE GENOMIC DNA]</scope>
    <source>
        <strain evidence="5 6">NBRC12680</strain>
    </source>
</reference>
<evidence type="ECO:0000313" key="6">
    <source>
        <dbReference type="Proteomes" id="UP000289954"/>
    </source>
</evidence>
<dbReference type="InterPro" id="IPR000843">
    <property type="entry name" value="HTH_LacI"/>
</dbReference>
<keyword evidence="3" id="KW-0804">Transcription</keyword>
<dbReference type="Gene3D" id="1.10.260.40">
    <property type="entry name" value="lambda repressor-like DNA-binding domains"/>
    <property type="match status" value="1"/>
</dbReference>
<dbReference type="AlphaFoldDB" id="A0A402DR38"/>
<gene>
    <name evidence="5" type="ORF">CBZ_16120</name>
</gene>